<dbReference type="FunFam" id="1.25.40.10:FF:000512">
    <property type="entry name" value="Signal recognition particle subunit SRP72"/>
    <property type="match status" value="1"/>
</dbReference>
<dbReference type="SUPFAM" id="SSF48452">
    <property type="entry name" value="TPR-like"/>
    <property type="match status" value="1"/>
</dbReference>
<dbReference type="GO" id="GO:0005783">
    <property type="term" value="C:endoplasmic reticulum"/>
    <property type="evidence" value="ECO:0007669"/>
    <property type="project" value="UniProtKB-SubCell"/>
</dbReference>
<protein>
    <recommendedName>
        <fullName evidence="4 9">Signal recognition particle subunit SRP72</fullName>
    </recommendedName>
</protein>
<keyword evidence="6" id="KW-0256">Endoplasmic reticulum</keyword>
<sequence length="647" mass="71231">MPAQSLSSLLQRATIDDHEEVLASANATLAKSKNDLHAQHVKVVALSKLDRYEDSLRVFEEGGDTLKKTAALEYAYALYKCGRLDEAIDFVTRFASGRGASHLEAQASYRAEKFRRTADLYEELSRDGALLANEENDLRINSWATDAQLQWKGYPEAVRHARPTRDDLEAFETVLNAACLSIAKGEFAQGEMLLKRAKELCRTSEDLTPEDRAAELLPIAVQQLYVLIKQGKSDEAGSILNEISVYDIPELSTRKIAQNNIVLARQMGTNPYLLYKTLHETPDTPDSDKLFDFQNNIMIGNSYTASLLVQKYDGIIRSTSKTLSHSNYPTTEPSVNLLSVYNAAAHAQDQNGGKSLKRILPLLERRPKDLGLLLTVVQLYVSGGNTTSAITTLEKSLQILEESISEQDKDVRFNPGLLGVLISLYKLEGRKVQIRTELSKAATYWRERGEPPISLLRAAGASLLHSSDWADLGLSAGLFKALYQNDTNDRFAIAGYVASQATVDYAKVESQVDQLPQVKDLISGIDVATLEKAGISSSPATAAAAAAAIAGARKRPAGGKEGRAKKRIRKSRLPKDYDPNKTPDPERWLPLRDRSTYRPKGRKGKQRAAERMQGGVVNEKREESPVTTQKAQGGGGASSKKKKKGKR</sequence>
<dbReference type="PIRSF" id="PIRSF038922">
    <property type="entry name" value="SRP72"/>
    <property type="match status" value="1"/>
</dbReference>
<dbReference type="Gene3D" id="1.25.40.10">
    <property type="entry name" value="Tetratricopeptide repeat domain"/>
    <property type="match status" value="1"/>
</dbReference>
<evidence type="ECO:0000256" key="8">
    <source>
        <dbReference type="ARBA" id="ARBA00023274"/>
    </source>
</evidence>
<keyword evidence="13" id="KW-1185">Reference proteome</keyword>
<evidence type="ECO:0000256" key="5">
    <source>
        <dbReference type="ARBA" id="ARBA00022490"/>
    </source>
</evidence>
<evidence type="ECO:0000256" key="3">
    <source>
        <dbReference type="ARBA" id="ARBA00007676"/>
    </source>
</evidence>
<evidence type="ECO:0000256" key="7">
    <source>
        <dbReference type="ARBA" id="ARBA00023135"/>
    </source>
</evidence>
<comment type="function">
    <text evidence="9">Component of the signal recognition particle (SRP) complex, a ribonucleoprotein complex that mediates the cotranslational targeting of secretory and membrane proteins to the endoplasmic reticulum (ER).</text>
</comment>
<dbReference type="GO" id="GO:0008312">
    <property type="term" value="F:7S RNA binding"/>
    <property type="evidence" value="ECO:0007669"/>
    <property type="project" value="InterPro"/>
</dbReference>
<evidence type="ECO:0000313" key="12">
    <source>
        <dbReference type="EMBL" id="RJE17533.1"/>
    </source>
</evidence>
<evidence type="ECO:0000256" key="6">
    <source>
        <dbReference type="ARBA" id="ARBA00022824"/>
    </source>
</evidence>
<evidence type="ECO:0000259" key="11">
    <source>
        <dbReference type="Pfam" id="PF08492"/>
    </source>
</evidence>
<evidence type="ECO:0000313" key="13">
    <source>
        <dbReference type="Proteomes" id="UP000266188"/>
    </source>
</evidence>
<dbReference type="AlphaFoldDB" id="A0A3A2Z5S3"/>
<evidence type="ECO:0000256" key="4">
    <source>
        <dbReference type="ARBA" id="ARBA00018350"/>
    </source>
</evidence>
<evidence type="ECO:0000256" key="2">
    <source>
        <dbReference type="ARBA" id="ARBA00004496"/>
    </source>
</evidence>
<keyword evidence="8 9" id="KW-0687">Ribonucleoprotein</keyword>
<dbReference type="InterPro" id="IPR013699">
    <property type="entry name" value="Signal_recog_part_SRP72_RNA-bd"/>
</dbReference>
<comment type="similarity">
    <text evidence="3 9">Belongs to the SRP72 family.</text>
</comment>
<comment type="caution">
    <text evidence="12">The sequence shown here is derived from an EMBL/GenBank/DDBJ whole genome shotgun (WGS) entry which is preliminary data.</text>
</comment>
<dbReference type="GO" id="GO:0006614">
    <property type="term" value="P:SRP-dependent cotranslational protein targeting to membrane"/>
    <property type="evidence" value="ECO:0007669"/>
    <property type="project" value="UniProtKB-UniRule"/>
</dbReference>
<dbReference type="GO" id="GO:0005786">
    <property type="term" value="C:signal recognition particle, endoplasmic reticulum targeting"/>
    <property type="evidence" value="ECO:0007669"/>
    <property type="project" value="UniProtKB-UniRule"/>
</dbReference>
<dbReference type="STRING" id="2070753.A0A3A2Z5S3"/>
<feature type="region of interest" description="Disordered" evidence="10">
    <location>
        <begin position="551"/>
        <end position="647"/>
    </location>
</feature>
<feature type="compositionally biased region" description="Basic residues" evidence="10">
    <location>
        <begin position="552"/>
        <end position="572"/>
    </location>
</feature>
<dbReference type="InterPro" id="IPR011990">
    <property type="entry name" value="TPR-like_helical_dom_sf"/>
</dbReference>
<feature type="compositionally biased region" description="Basic and acidic residues" evidence="10">
    <location>
        <begin position="573"/>
        <end position="596"/>
    </location>
</feature>
<dbReference type="InterPro" id="IPR031545">
    <property type="entry name" value="SRP72_TPR-like"/>
</dbReference>
<evidence type="ECO:0000256" key="9">
    <source>
        <dbReference type="PIRNR" id="PIRNR038922"/>
    </source>
</evidence>
<accession>A0A3A2Z5S3</accession>
<dbReference type="OrthoDB" id="5421607at2759"/>
<dbReference type="Pfam" id="PF08492">
    <property type="entry name" value="SRP72"/>
    <property type="match status" value="1"/>
</dbReference>
<dbReference type="InterPro" id="IPR026270">
    <property type="entry name" value="SRP72"/>
</dbReference>
<comment type="subcellular location">
    <subcellularLocation>
        <location evidence="2 9">Cytoplasm</location>
    </subcellularLocation>
    <subcellularLocation>
        <location evidence="1">Endoplasmic reticulum</location>
    </subcellularLocation>
</comment>
<keyword evidence="5 9" id="KW-0963">Cytoplasm</keyword>
<name>A0A3A2Z5S3_9EURO</name>
<keyword evidence="7 9" id="KW-0733">Signal recognition particle</keyword>
<dbReference type="Proteomes" id="UP000266188">
    <property type="component" value="Unassembled WGS sequence"/>
</dbReference>
<reference evidence="13" key="1">
    <citation type="submission" date="2017-02" db="EMBL/GenBank/DDBJ databases">
        <authorList>
            <person name="Tafer H."/>
            <person name="Lopandic K."/>
        </authorList>
    </citation>
    <scope>NUCLEOTIDE SEQUENCE [LARGE SCALE GENOMIC DNA]</scope>
    <source>
        <strain evidence="13">CBS 366.77</strain>
    </source>
</reference>
<organism evidence="12 13">
    <name type="scientific">Aspergillus sclerotialis</name>
    <dbReference type="NCBI Taxonomy" id="2070753"/>
    <lineage>
        <taxon>Eukaryota</taxon>
        <taxon>Fungi</taxon>
        <taxon>Dikarya</taxon>
        <taxon>Ascomycota</taxon>
        <taxon>Pezizomycotina</taxon>
        <taxon>Eurotiomycetes</taxon>
        <taxon>Eurotiomycetidae</taxon>
        <taxon>Eurotiales</taxon>
        <taxon>Aspergillaceae</taxon>
        <taxon>Aspergillus</taxon>
        <taxon>Aspergillus subgen. Polypaecilum</taxon>
    </lineage>
</organism>
<dbReference type="Pfam" id="PF17004">
    <property type="entry name" value="SRP_TPR_like"/>
    <property type="match status" value="1"/>
</dbReference>
<dbReference type="EMBL" id="MVGC01000861">
    <property type="protein sequence ID" value="RJE17533.1"/>
    <property type="molecule type" value="Genomic_DNA"/>
</dbReference>
<feature type="domain" description="Signal recognition particle SRP72 subunit RNA-binding" evidence="11">
    <location>
        <begin position="550"/>
        <end position="599"/>
    </location>
</feature>
<gene>
    <name evidence="12" type="ORF">PHISCL_10130</name>
</gene>
<proteinExistence type="inferred from homology"/>
<evidence type="ECO:0000256" key="1">
    <source>
        <dbReference type="ARBA" id="ARBA00004240"/>
    </source>
</evidence>
<dbReference type="PANTHER" id="PTHR14094:SF9">
    <property type="entry name" value="SIGNAL RECOGNITION PARTICLE SUBUNIT SRP72"/>
    <property type="match status" value="1"/>
</dbReference>
<evidence type="ECO:0000256" key="10">
    <source>
        <dbReference type="SAM" id="MobiDB-lite"/>
    </source>
</evidence>
<feature type="compositionally biased region" description="Basic residues" evidence="10">
    <location>
        <begin position="597"/>
        <end position="606"/>
    </location>
</feature>
<dbReference type="GO" id="GO:0043022">
    <property type="term" value="F:ribosome binding"/>
    <property type="evidence" value="ECO:0007669"/>
    <property type="project" value="TreeGrafter"/>
</dbReference>
<dbReference type="PANTHER" id="PTHR14094">
    <property type="entry name" value="SIGNAL RECOGNITION PARTICLE 72"/>
    <property type="match status" value="1"/>
</dbReference>